<comment type="similarity">
    <text evidence="3 10">Belongs to the ArgR family.</text>
</comment>
<dbReference type="UniPathway" id="UPA00068"/>
<dbReference type="GO" id="GO:0005737">
    <property type="term" value="C:cytoplasm"/>
    <property type="evidence" value="ECO:0007669"/>
    <property type="project" value="UniProtKB-SubCell"/>
</dbReference>
<name>A0A291HSQ3_9GAMM</name>
<evidence type="ECO:0000256" key="8">
    <source>
        <dbReference type="ARBA" id="ARBA00023125"/>
    </source>
</evidence>
<dbReference type="Gene3D" id="1.10.10.10">
    <property type="entry name" value="Winged helix-like DNA-binding domain superfamily/Winged helix DNA-binding domain"/>
    <property type="match status" value="1"/>
</dbReference>
<reference evidence="14" key="1">
    <citation type="submission" date="2015-09" db="EMBL/GenBank/DDBJ databases">
        <authorList>
            <person name="Shao Z."/>
            <person name="Wang L."/>
        </authorList>
    </citation>
    <scope>NUCLEOTIDE SEQUENCE [LARGE SCALE GENOMIC DNA]</scope>
    <source>
        <strain evidence="14">F13-1</strain>
    </source>
</reference>
<evidence type="ECO:0000256" key="5">
    <source>
        <dbReference type="ARBA" id="ARBA00022490"/>
    </source>
</evidence>
<keyword evidence="6 10" id="KW-0055">Arginine biosynthesis</keyword>
<dbReference type="RefSeq" id="WP_176442060.1">
    <property type="nucleotide sequence ID" value="NZ_CP012621.1"/>
</dbReference>
<organism evidence="13 14">
    <name type="scientific">Zobellella denitrificans</name>
    <dbReference type="NCBI Taxonomy" id="347534"/>
    <lineage>
        <taxon>Bacteria</taxon>
        <taxon>Pseudomonadati</taxon>
        <taxon>Pseudomonadota</taxon>
        <taxon>Gammaproteobacteria</taxon>
        <taxon>Aeromonadales</taxon>
        <taxon>Aeromonadaceae</taxon>
        <taxon>Zobellella</taxon>
    </lineage>
</organism>
<evidence type="ECO:0000256" key="10">
    <source>
        <dbReference type="HAMAP-Rule" id="MF_00173"/>
    </source>
</evidence>
<comment type="function">
    <text evidence="10">Regulates arginine biosynthesis genes.</text>
</comment>
<gene>
    <name evidence="10" type="primary">argR</name>
    <name evidence="13" type="ORF">AN401_15855</name>
</gene>
<keyword evidence="10" id="KW-0678">Repressor</keyword>
<evidence type="ECO:0000256" key="4">
    <source>
        <dbReference type="ARBA" id="ARBA00021148"/>
    </source>
</evidence>
<dbReference type="Proteomes" id="UP000217763">
    <property type="component" value="Chromosome"/>
</dbReference>
<feature type="domain" description="Arginine repressor DNA-binding" evidence="11">
    <location>
        <begin position="16"/>
        <end position="83"/>
    </location>
</feature>
<keyword evidence="7 10" id="KW-0805">Transcription regulation</keyword>
<dbReference type="SUPFAM" id="SSF55252">
    <property type="entry name" value="C-terminal domain of arginine repressor"/>
    <property type="match status" value="1"/>
</dbReference>
<dbReference type="NCBIfam" id="NF003457">
    <property type="entry name" value="PRK05066.1"/>
    <property type="match status" value="1"/>
</dbReference>
<evidence type="ECO:0000256" key="9">
    <source>
        <dbReference type="ARBA" id="ARBA00023163"/>
    </source>
</evidence>
<evidence type="ECO:0000259" key="11">
    <source>
        <dbReference type="Pfam" id="PF01316"/>
    </source>
</evidence>
<evidence type="ECO:0000313" key="13">
    <source>
        <dbReference type="EMBL" id="ATG75154.1"/>
    </source>
</evidence>
<dbReference type="InterPro" id="IPR020900">
    <property type="entry name" value="Arg_repress_DNA-bd"/>
</dbReference>
<comment type="subcellular location">
    <subcellularLocation>
        <location evidence="1 10">Cytoplasm</location>
    </subcellularLocation>
</comment>
<evidence type="ECO:0000256" key="6">
    <source>
        <dbReference type="ARBA" id="ARBA00022571"/>
    </source>
</evidence>
<feature type="domain" description="Arginine repressor C-terminal" evidence="12">
    <location>
        <begin position="92"/>
        <end position="158"/>
    </location>
</feature>
<dbReference type="GO" id="GO:0003700">
    <property type="term" value="F:DNA-binding transcription factor activity"/>
    <property type="evidence" value="ECO:0007669"/>
    <property type="project" value="UniProtKB-UniRule"/>
</dbReference>
<dbReference type="GO" id="GO:0051259">
    <property type="term" value="P:protein complex oligomerization"/>
    <property type="evidence" value="ECO:0007669"/>
    <property type="project" value="InterPro"/>
</dbReference>
<dbReference type="InterPro" id="IPR020899">
    <property type="entry name" value="Arg_repress_C"/>
</dbReference>
<dbReference type="EMBL" id="CP012621">
    <property type="protein sequence ID" value="ATG75154.1"/>
    <property type="molecule type" value="Genomic_DNA"/>
</dbReference>
<keyword evidence="8 10" id="KW-0238">DNA-binding</keyword>
<evidence type="ECO:0000256" key="7">
    <source>
        <dbReference type="ARBA" id="ARBA00023015"/>
    </source>
</evidence>
<keyword evidence="5 10" id="KW-0963">Cytoplasm</keyword>
<dbReference type="InterPro" id="IPR036251">
    <property type="entry name" value="Arg_repress_C_sf"/>
</dbReference>
<dbReference type="NCBIfam" id="TIGR01529">
    <property type="entry name" value="argR_whole"/>
    <property type="match status" value="1"/>
</dbReference>
<dbReference type="PANTHER" id="PTHR34471:SF1">
    <property type="entry name" value="ARGININE REPRESSOR"/>
    <property type="match status" value="1"/>
</dbReference>
<protein>
    <recommendedName>
        <fullName evidence="4 10">Arginine repressor</fullName>
    </recommendedName>
</protein>
<proteinExistence type="inferred from homology"/>
<dbReference type="AlphaFoldDB" id="A0A291HSQ3"/>
<dbReference type="GO" id="GO:0034618">
    <property type="term" value="F:arginine binding"/>
    <property type="evidence" value="ECO:0007669"/>
    <property type="project" value="InterPro"/>
</dbReference>
<sequence length="166" mass="18298">MSHSTTLSRLQKMNEKQEQLIKAFKALLKEERFGSQAEIVSALQDLGFDNINQSKVSRMLSKFGAVRTRNAKMEMVYCLPVELGVPTSSSQLKNLVLDVDHNSALIVIHTSPGAAQLIARMLDSLGKAEGILGTIAGDDTIFITPTKDTPIETLFQSVLDLFEQYV</sequence>
<keyword evidence="10" id="KW-0028">Amino-acid biosynthesis</keyword>
<evidence type="ECO:0000313" key="14">
    <source>
        <dbReference type="Proteomes" id="UP000217763"/>
    </source>
</evidence>
<keyword evidence="14" id="KW-1185">Reference proteome</keyword>
<dbReference type="HAMAP" id="MF_00173">
    <property type="entry name" value="Arg_repressor"/>
    <property type="match status" value="1"/>
</dbReference>
<dbReference type="GO" id="GO:0006526">
    <property type="term" value="P:L-arginine biosynthetic process"/>
    <property type="evidence" value="ECO:0007669"/>
    <property type="project" value="UniProtKB-UniPathway"/>
</dbReference>
<dbReference type="PANTHER" id="PTHR34471">
    <property type="entry name" value="ARGININE REPRESSOR"/>
    <property type="match status" value="1"/>
</dbReference>
<accession>A0A291HSQ3</accession>
<evidence type="ECO:0000259" key="12">
    <source>
        <dbReference type="Pfam" id="PF02863"/>
    </source>
</evidence>
<dbReference type="Pfam" id="PF02863">
    <property type="entry name" value="Arg_repressor_C"/>
    <property type="match status" value="1"/>
</dbReference>
<dbReference type="InterPro" id="IPR036390">
    <property type="entry name" value="WH_DNA-bd_sf"/>
</dbReference>
<evidence type="ECO:0000256" key="2">
    <source>
        <dbReference type="ARBA" id="ARBA00005040"/>
    </source>
</evidence>
<dbReference type="Gene3D" id="3.30.1360.40">
    <property type="match status" value="1"/>
</dbReference>
<dbReference type="InterPro" id="IPR036388">
    <property type="entry name" value="WH-like_DNA-bd_sf"/>
</dbReference>
<dbReference type="Pfam" id="PF01316">
    <property type="entry name" value="Arg_repressor"/>
    <property type="match status" value="1"/>
</dbReference>
<dbReference type="GO" id="GO:0003677">
    <property type="term" value="F:DNA binding"/>
    <property type="evidence" value="ECO:0007669"/>
    <property type="project" value="UniProtKB-KW"/>
</dbReference>
<dbReference type="SUPFAM" id="SSF46785">
    <property type="entry name" value="Winged helix' DNA-binding domain"/>
    <property type="match status" value="1"/>
</dbReference>
<dbReference type="KEGG" id="zdf:AN401_15855"/>
<evidence type="ECO:0000256" key="3">
    <source>
        <dbReference type="ARBA" id="ARBA00008316"/>
    </source>
</evidence>
<comment type="pathway">
    <text evidence="2 10">Amino-acid biosynthesis; L-arginine biosynthesis [regulation].</text>
</comment>
<keyword evidence="9 10" id="KW-0804">Transcription</keyword>
<dbReference type="GO" id="GO:1900079">
    <property type="term" value="P:regulation of arginine biosynthetic process"/>
    <property type="evidence" value="ECO:0007669"/>
    <property type="project" value="UniProtKB-UniRule"/>
</dbReference>
<evidence type="ECO:0000256" key="1">
    <source>
        <dbReference type="ARBA" id="ARBA00004496"/>
    </source>
</evidence>
<dbReference type="PRINTS" id="PR01467">
    <property type="entry name" value="ARGREPRESSOR"/>
</dbReference>
<dbReference type="InterPro" id="IPR001669">
    <property type="entry name" value="Arg_repress"/>
</dbReference>